<dbReference type="EC" id="1.1.1.-" evidence="2"/>
<dbReference type="Gene3D" id="3.90.180.10">
    <property type="entry name" value="Medium-chain alcohol dehydrogenases, catalytic domain"/>
    <property type="match status" value="1"/>
</dbReference>
<reference evidence="2 3" key="1">
    <citation type="submission" date="2017-02" db="EMBL/GenBank/DDBJ databases">
        <authorList>
            <person name="Peterson S.W."/>
        </authorList>
    </citation>
    <scope>NUCLEOTIDE SEQUENCE [LARGE SCALE GENOMIC DNA]</scope>
    <source>
        <strain evidence="2 3">LMG 22410</strain>
    </source>
</reference>
<dbReference type="SMART" id="SM00829">
    <property type="entry name" value="PKS_ER"/>
    <property type="match status" value="1"/>
</dbReference>
<protein>
    <submittedName>
        <fullName evidence="2">Bifunctional protein: zinc-containing alcohol dehydrogenase quinone oxidoreductase ( NADPH:quinone reductase) Similar to arginate lyase</fullName>
        <ecNumber evidence="2">1.1.1.-</ecNumber>
    </submittedName>
</protein>
<organism evidence="2 3">
    <name type="scientific">Agrococcus casei LMG 22410</name>
    <dbReference type="NCBI Taxonomy" id="1255656"/>
    <lineage>
        <taxon>Bacteria</taxon>
        <taxon>Bacillati</taxon>
        <taxon>Actinomycetota</taxon>
        <taxon>Actinomycetes</taxon>
        <taxon>Micrococcales</taxon>
        <taxon>Microbacteriaceae</taxon>
        <taxon>Agrococcus</taxon>
    </lineage>
</organism>
<sequence>MADMMRQIWIDEFGGTEALRMRETAAPQAGPGQVRVRVRAASLNPVDWKIFGGGAASVGTSFAPPMGVGNDIAGTIDQVGAGVTGFTVGDRVFGSARVKALQDFTVLDVPAVKLARIPDGLDDPEAACLVVAGRTAWDGVESLGVTAGETLLVHGAAGGVGQYAVQLAVRKGVRVIGTASPHNHDLLRELGAEPVDYRGDLAAKLAQLAPLHAAFDAADGSGVLAATANGVDIERCITVGAKGTGGARGVATDLETHGALDELAALAVRGELRTRILGRYSLNDAAEAYHEQMTGSVAGKLIVQL</sequence>
<dbReference type="InterPro" id="IPR020843">
    <property type="entry name" value="ER"/>
</dbReference>
<dbReference type="AlphaFoldDB" id="A0A1R4GEZ0"/>
<evidence type="ECO:0000313" key="2">
    <source>
        <dbReference type="EMBL" id="SJM66736.1"/>
    </source>
</evidence>
<dbReference type="InterPro" id="IPR013154">
    <property type="entry name" value="ADH-like_N"/>
</dbReference>
<dbReference type="OrthoDB" id="3727682at2"/>
<accession>A0A1R4GEZ0</accession>
<dbReference type="Gene3D" id="3.40.50.720">
    <property type="entry name" value="NAD(P)-binding Rossmann-like Domain"/>
    <property type="match status" value="1"/>
</dbReference>
<keyword evidence="3" id="KW-1185">Reference proteome</keyword>
<dbReference type="GO" id="GO:0016491">
    <property type="term" value="F:oxidoreductase activity"/>
    <property type="evidence" value="ECO:0007669"/>
    <property type="project" value="UniProtKB-KW"/>
</dbReference>
<dbReference type="PANTHER" id="PTHR44013:SF1">
    <property type="entry name" value="ZINC-TYPE ALCOHOL DEHYDROGENASE-LIKE PROTEIN C16A3.02C"/>
    <property type="match status" value="1"/>
</dbReference>
<dbReference type="Pfam" id="PF13602">
    <property type="entry name" value="ADH_zinc_N_2"/>
    <property type="match status" value="1"/>
</dbReference>
<dbReference type="GO" id="GO:0016829">
    <property type="term" value="F:lyase activity"/>
    <property type="evidence" value="ECO:0007669"/>
    <property type="project" value="UniProtKB-KW"/>
</dbReference>
<dbReference type="InterPro" id="IPR052733">
    <property type="entry name" value="Chloroplast_QOR"/>
</dbReference>
<dbReference type="SUPFAM" id="SSF51735">
    <property type="entry name" value="NAD(P)-binding Rossmann-fold domains"/>
    <property type="match status" value="1"/>
</dbReference>
<dbReference type="RefSeq" id="WP_086992673.1">
    <property type="nucleotide sequence ID" value="NZ_FUHU01000044.1"/>
</dbReference>
<evidence type="ECO:0000313" key="3">
    <source>
        <dbReference type="Proteomes" id="UP000195787"/>
    </source>
</evidence>
<feature type="domain" description="Enoyl reductase (ER)" evidence="1">
    <location>
        <begin position="14"/>
        <end position="303"/>
    </location>
</feature>
<dbReference type="CDD" id="cd05289">
    <property type="entry name" value="MDR_like_2"/>
    <property type="match status" value="1"/>
</dbReference>
<gene>
    <name evidence="2" type="ORF">CZ674_11410</name>
</gene>
<dbReference type="InterPro" id="IPR011032">
    <property type="entry name" value="GroES-like_sf"/>
</dbReference>
<dbReference type="Pfam" id="PF08240">
    <property type="entry name" value="ADH_N"/>
    <property type="match status" value="1"/>
</dbReference>
<dbReference type="Proteomes" id="UP000195787">
    <property type="component" value="Unassembled WGS sequence"/>
</dbReference>
<dbReference type="InterPro" id="IPR036291">
    <property type="entry name" value="NAD(P)-bd_dom_sf"/>
</dbReference>
<dbReference type="GeneID" id="303173813"/>
<name>A0A1R4GEZ0_9MICO</name>
<dbReference type="SUPFAM" id="SSF50129">
    <property type="entry name" value="GroES-like"/>
    <property type="match status" value="1"/>
</dbReference>
<keyword evidence="2" id="KW-0560">Oxidoreductase</keyword>
<dbReference type="PANTHER" id="PTHR44013">
    <property type="entry name" value="ZINC-TYPE ALCOHOL DEHYDROGENASE-LIKE PROTEIN C16A3.02C"/>
    <property type="match status" value="1"/>
</dbReference>
<evidence type="ECO:0000259" key="1">
    <source>
        <dbReference type="SMART" id="SM00829"/>
    </source>
</evidence>
<proteinExistence type="predicted"/>
<keyword evidence="2" id="KW-0456">Lyase</keyword>
<dbReference type="EMBL" id="FUHU01000044">
    <property type="protein sequence ID" value="SJM66736.1"/>
    <property type="molecule type" value="Genomic_DNA"/>
</dbReference>